<proteinExistence type="predicted"/>
<dbReference type="OrthoDB" id="1927595at2"/>
<dbReference type="EMBL" id="FNEV01000002">
    <property type="protein sequence ID" value="SDJ11172.1"/>
    <property type="molecule type" value="Genomic_DNA"/>
</dbReference>
<keyword evidence="1" id="KW-0472">Membrane</keyword>
<dbReference type="InterPro" id="IPR035167">
    <property type="entry name" value="DUF5316"/>
</dbReference>
<gene>
    <name evidence="2" type="ORF">SAMN04490247_0780</name>
</gene>
<keyword evidence="1" id="KW-1133">Transmembrane helix</keyword>
<organism evidence="2 3">
    <name type="scientific">Salimicrobium halophilum</name>
    <dbReference type="NCBI Taxonomy" id="86666"/>
    <lineage>
        <taxon>Bacteria</taxon>
        <taxon>Bacillati</taxon>
        <taxon>Bacillota</taxon>
        <taxon>Bacilli</taxon>
        <taxon>Bacillales</taxon>
        <taxon>Bacillaceae</taxon>
        <taxon>Salimicrobium</taxon>
    </lineage>
</organism>
<dbReference type="Pfam" id="PF17247">
    <property type="entry name" value="DUF5316"/>
    <property type="match status" value="1"/>
</dbReference>
<feature type="transmembrane region" description="Helical" evidence="1">
    <location>
        <begin position="78"/>
        <end position="99"/>
    </location>
</feature>
<feature type="transmembrane region" description="Helical" evidence="1">
    <location>
        <begin position="35"/>
        <end position="57"/>
    </location>
</feature>
<accession>A0A1G8R2G0</accession>
<reference evidence="3" key="1">
    <citation type="submission" date="2016-10" db="EMBL/GenBank/DDBJ databases">
        <authorList>
            <person name="Varghese N."/>
            <person name="Submissions S."/>
        </authorList>
    </citation>
    <scope>NUCLEOTIDE SEQUENCE [LARGE SCALE GENOMIC DNA]</scope>
    <source>
        <strain evidence="3">DSM 4771</strain>
    </source>
</reference>
<dbReference type="AlphaFoldDB" id="A0A1G8R2G0"/>
<dbReference type="RefSeq" id="WP_093192283.1">
    <property type="nucleotide sequence ID" value="NZ_FNEV01000002.1"/>
</dbReference>
<protein>
    <submittedName>
        <fullName evidence="2">Uncharacterized protein</fullName>
    </submittedName>
</protein>
<dbReference type="Proteomes" id="UP000199225">
    <property type="component" value="Unassembled WGS sequence"/>
</dbReference>
<evidence type="ECO:0000256" key="1">
    <source>
        <dbReference type="SAM" id="Phobius"/>
    </source>
</evidence>
<evidence type="ECO:0000313" key="3">
    <source>
        <dbReference type="Proteomes" id="UP000199225"/>
    </source>
</evidence>
<dbReference type="STRING" id="86666.SAMN04490247_0780"/>
<name>A0A1G8R2G0_9BACI</name>
<keyword evidence="3" id="KW-1185">Reference proteome</keyword>
<sequence length="104" mass="11433">MKWFFLTGSIIAIISVVTGWQTADWMLTFKISGIAFLVPMLGAGVFAGGFPGGGFGHEHAFRHESKEDRWQRGDWTKNLFLLALPNLIVLVILVGVAYMTTSSS</sequence>
<keyword evidence="1" id="KW-0812">Transmembrane</keyword>
<evidence type="ECO:0000313" key="2">
    <source>
        <dbReference type="EMBL" id="SDJ11172.1"/>
    </source>
</evidence>